<comment type="caution">
    <text evidence="1">The sequence shown here is derived from an EMBL/GenBank/DDBJ whole genome shotgun (WGS) entry which is preliminary data.</text>
</comment>
<evidence type="ECO:0000313" key="2">
    <source>
        <dbReference type="Proteomes" id="UP000772618"/>
    </source>
</evidence>
<dbReference type="RefSeq" id="WP_254152933.1">
    <property type="nucleotide sequence ID" value="NZ_JAHESD010000010.1"/>
</dbReference>
<gene>
    <name evidence="1" type="ORF">KK060_06710</name>
</gene>
<dbReference type="Proteomes" id="UP000772618">
    <property type="component" value="Unassembled WGS sequence"/>
</dbReference>
<keyword evidence="2" id="KW-1185">Reference proteome</keyword>
<sequence>MKEAEIRERLKQMASEVGPDTTMIAQVKSVDEDAMTCELYDDESGLDFYDVRLRPVIDGKQSLTLVPKINSWVLAVRLEDSEDWMIIACGEFEKFKLSCDTIEINGGEKGGLVNWPDAKVQLDLVKQLITGLQNVLSTPINEPGNGSPSAFQAALNSTLSSIQVPNFDDLEDTKVKH</sequence>
<organism evidence="1 2">
    <name type="scientific">Chryseosolibacter indicus</name>
    <dbReference type="NCBI Taxonomy" id="2782351"/>
    <lineage>
        <taxon>Bacteria</taxon>
        <taxon>Pseudomonadati</taxon>
        <taxon>Bacteroidota</taxon>
        <taxon>Cytophagia</taxon>
        <taxon>Cytophagales</taxon>
        <taxon>Chryseotaleaceae</taxon>
        <taxon>Chryseosolibacter</taxon>
    </lineage>
</organism>
<protein>
    <submittedName>
        <fullName evidence="1">Uncharacterized protein</fullName>
    </submittedName>
</protein>
<name>A0ABS5VNE6_9BACT</name>
<dbReference type="EMBL" id="JAHESD010000010">
    <property type="protein sequence ID" value="MBT1702963.1"/>
    <property type="molecule type" value="Genomic_DNA"/>
</dbReference>
<proteinExistence type="predicted"/>
<accession>A0ABS5VNE6</accession>
<reference evidence="1 2" key="1">
    <citation type="submission" date="2021-05" db="EMBL/GenBank/DDBJ databases">
        <title>A Polyphasic approach of four new species of the genus Ohtaekwangia: Ohtaekwangia histidinii sp. nov., Ohtaekwangia cretensis sp. nov., Ohtaekwangia indiensis sp. nov., Ohtaekwangia reichenbachii sp. nov. from diverse environment.</title>
        <authorList>
            <person name="Octaviana S."/>
        </authorList>
    </citation>
    <scope>NUCLEOTIDE SEQUENCE [LARGE SCALE GENOMIC DNA]</scope>
    <source>
        <strain evidence="1 2">PWU20</strain>
    </source>
</reference>
<evidence type="ECO:0000313" key="1">
    <source>
        <dbReference type="EMBL" id="MBT1702963.1"/>
    </source>
</evidence>